<keyword evidence="1" id="KW-0646">Protease inhibitor</keyword>
<dbReference type="EMBL" id="CAJNYU010000180">
    <property type="protein sequence ID" value="CAF3334238.1"/>
    <property type="molecule type" value="Genomic_DNA"/>
</dbReference>
<dbReference type="InterPro" id="IPR004094">
    <property type="entry name" value="Antistasin-like"/>
</dbReference>
<feature type="domain" description="Antistasin-like" evidence="6">
    <location>
        <begin position="528"/>
        <end position="553"/>
    </location>
</feature>
<evidence type="ECO:0000256" key="1">
    <source>
        <dbReference type="ARBA" id="ARBA00022690"/>
    </source>
</evidence>
<dbReference type="Pfam" id="PF02822">
    <property type="entry name" value="Antistasin"/>
    <property type="match status" value="8"/>
</dbReference>
<keyword evidence="4" id="KW-1133">Transmembrane helix</keyword>
<evidence type="ECO:0000313" key="10">
    <source>
        <dbReference type="EMBL" id="CAF3472680.1"/>
    </source>
</evidence>
<name>A0A817QAE5_9BILA</name>
<keyword evidence="4" id="KW-0812">Transmembrane</keyword>
<dbReference type="Proteomes" id="UP000663825">
    <property type="component" value="Unassembled WGS sequence"/>
</dbReference>
<keyword evidence="4" id="KW-0472">Membrane</keyword>
<dbReference type="Proteomes" id="UP000663865">
    <property type="component" value="Unassembled WGS sequence"/>
</dbReference>
<evidence type="ECO:0000256" key="2">
    <source>
        <dbReference type="ARBA" id="ARBA00022900"/>
    </source>
</evidence>
<dbReference type="InterPro" id="IPR036645">
    <property type="entry name" value="Elafin-like_sf"/>
</dbReference>
<sequence length="828" mass="92819">MNSATRSSLVLFLLLIVLINADIAPLDTKYDEQCQSLHCNTSTEICRLNPKCDGSQNDLLLKCVYCALKNQSTFFSQQLPLAPRLLAKSGESKLNTQNGNLKSNSTSKGSPYDEYYEYDEDDPLDKNEFVDADDYTNEYAEPYDPIMNRSQTIRKSGICPKLVLTDVKCDTEKIIQPDCRFDTDCPGELKCCEAPCGKRVCKTSIKTKVSVCPTSFQCTLNCPLGYRTDSNGCLKCECQSCPSMEQCNKNCPSGYLKDLFGCDVCECNDRCPPFLCTILCPSGVGFAQSENGCPLCQCAISRSKPIEHTSSCQEGVHCPPGFRCLTDAHSVPMCQAVKSIIRAVCNFSMNKFTKFISTSLLLCLIICQVYSDSEPVADVPIDNTDCQSDLATNCDLQCSNGNYLLDASGCPTCACASNEGKQLTSCPEIKCRANCGDSGYQLDENGCQTCKCAKKESVQCSRVMCRMFCQNGFKRDENGCEYCACNESPEACPLMKCSSVCKNGFRKDYSGCQTCDCNYEQEKPQDNCTPVECDLRCKYGFQRDQSGCKICACNRCPMRSCRMFCMYGFRRNEDGCDVCECDWTPVSEKIQCSERIPCPDQRVCNMQLRLCEKVDPDNVNWFLYDFEIQSDIFNDRMFVQTFKSGFISNVAKRYGLEPAQISVSSVEQHGLTSFQIMPFYAENIEDFQNKMDQIDADLNSHDFRSVLPGVVQVIDDNDHKHPNKSTFGVFCGKLKHFLRMSIRSLIIMLIFLLIATGFIVFIMRLNACRRHFNNSNRSDSKSPIYDSSYHPAPTEDELYHAVKGDDGATYVAVDTHDKNLSKDKQVYV</sequence>
<comment type="caution">
    <text evidence="8">The sequence shown here is derived from an EMBL/GenBank/DDBJ whole genome shotgun (WGS) entry which is preliminary data.</text>
</comment>
<evidence type="ECO:0000256" key="5">
    <source>
        <dbReference type="SAM" id="SignalP"/>
    </source>
</evidence>
<evidence type="ECO:0000256" key="4">
    <source>
        <dbReference type="SAM" id="Phobius"/>
    </source>
</evidence>
<organism evidence="8 12">
    <name type="scientific">Rotaria socialis</name>
    <dbReference type="NCBI Taxonomy" id="392032"/>
    <lineage>
        <taxon>Eukaryota</taxon>
        <taxon>Metazoa</taxon>
        <taxon>Spiralia</taxon>
        <taxon>Gnathifera</taxon>
        <taxon>Rotifera</taxon>
        <taxon>Eurotatoria</taxon>
        <taxon>Bdelloidea</taxon>
        <taxon>Philodinida</taxon>
        <taxon>Philodinidae</taxon>
        <taxon>Rotaria</taxon>
    </lineage>
</organism>
<keyword evidence="2" id="KW-0722">Serine protease inhibitor</keyword>
<evidence type="ECO:0000259" key="6">
    <source>
        <dbReference type="PROSITE" id="PS51252"/>
    </source>
</evidence>
<feature type="chain" id="PRO_5036231968" evidence="5">
    <location>
        <begin position="22"/>
        <end position="828"/>
    </location>
</feature>
<dbReference type="EMBL" id="CAJNYV010002368">
    <property type="protein sequence ID" value="CAF3472680.1"/>
    <property type="molecule type" value="Genomic_DNA"/>
</dbReference>
<accession>A0A817QAE5</accession>
<feature type="domain" description="WAP" evidence="7">
    <location>
        <begin position="152"/>
        <end position="205"/>
    </location>
</feature>
<dbReference type="GO" id="GO:0004867">
    <property type="term" value="F:serine-type endopeptidase inhibitor activity"/>
    <property type="evidence" value="ECO:0007669"/>
    <property type="project" value="UniProtKB-KW"/>
</dbReference>
<feature type="region of interest" description="Disordered" evidence="3">
    <location>
        <begin position="93"/>
        <end position="127"/>
    </location>
</feature>
<dbReference type="SUPFAM" id="SSF57256">
    <property type="entry name" value="Elafin-like"/>
    <property type="match status" value="1"/>
</dbReference>
<evidence type="ECO:0000313" key="8">
    <source>
        <dbReference type="EMBL" id="CAF3203418.1"/>
    </source>
</evidence>
<dbReference type="Proteomes" id="UP000663869">
    <property type="component" value="Unassembled WGS sequence"/>
</dbReference>
<dbReference type="GO" id="GO:0005576">
    <property type="term" value="C:extracellular region"/>
    <property type="evidence" value="ECO:0007669"/>
    <property type="project" value="InterPro"/>
</dbReference>
<feature type="compositionally biased region" description="Acidic residues" evidence="3">
    <location>
        <begin position="114"/>
        <end position="123"/>
    </location>
</feature>
<dbReference type="Proteomes" id="UP000663833">
    <property type="component" value="Unassembled WGS sequence"/>
</dbReference>
<dbReference type="SUPFAM" id="SSF57262">
    <property type="entry name" value="Leech antihemostatic proteins"/>
    <property type="match status" value="4"/>
</dbReference>
<feature type="domain" description="Antistasin-like" evidence="6">
    <location>
        <begin position="426"/>
        <end position="452"/>
    </location>
</feature>
<evidence type="ECO:0000313" key="12">
    <source>
        <dbReference type="Proteomes" id="UP000663825"/>
    </source>
</evidence>
<proteinExistence type="predicted"/>
<gene>
    <name evidence="9" type="ORF">FME351_LOCUS2926</name>
    <name evidence="10" type="ORF">KIK155_LOCUS13940</name>
    <name evidence="11" type="ORF">LUA448_LOCUS26115</name>
    <name evidence="8" type="ORF">TIS948_LOCUS12725</name>
</gene>
<feature type="domain" description="Antistasin-like" evidence="6">
    <location>
        <begin position="460"/>
        <end position="485"/>
    </location>
</feature>
<dbReference type="PROSITE" id="PS51252">
    <property type="entry name" value="ANTISTASIN"/>
    <property type="match status" value="6"/>
</dbReference>
<protein>
    <submittedName>
        <fullName evidence="8">Uncharacterized protein</fullName>
    </submittedName>
</protein>
<feature type="domain" description="Antistasin-like" evidence="6">
    <location>
        <begin position="556"/>
        <end position="581"/>
    </location>
</feature>
<dbReference type="EMBL" id="CAJNYD010003516">
    <property type="protein sequence ID" value="CAF3515238.1"/>
    <property type="molecule type" value="Genomic_DNA"/>
</dbReference>
<evidence type="ECO:0000256" key="3">
    <source>
        <dbReference type="SAM" id="MobiDB-lite"/>
    </source>
</evidence>
<dbReference type="Gene3D" id="2.10.22.10">
    <property type="entry name" value="Antistasin, domain 1"/>
    <property type="match status" value="9"/>
</dbReference>
<evidence type="ECO:0000313" key="11">
    <source>
        <dbReference type="EMBL" id="CAF3515238.1"/>
    </source>
</evidence>
<feature type="domain" description="Antistasin-like" evidence="6">
    <location>
        <begin position="241"/>
        <end position="267"/>
    </location>
</feature>
<dbReference type="EMBL" id="CAJNXB010001938">
    <property type="protein sequence ID" value="CAF3203418.1"/>
    <property type="molecule type" value="Genomic_DNA"/>
</dbReference>
<dbReference type="SMART" id="SM00217">
    <property type="entry name" value="WAP"/>
    <property type="match status" value="1"/>
</dbReference>
<dbReference type="InterPro" id="IPR008197">
    <property type="entry name" value="WAP_dom"/>
</dbReference>
<feature type="transmembrane region" description="Helical" evidence="4">
    <location>
        <begin position="745"/>
        <end position="767"/>
    </location>
</feature>
<dbReference type="OrthoDB" id="10021323at2759"/>
<evidence type="ECO:0000259" key="7">
    <source>
        <dbReference type="PROSITE" id="PS51390"/>
    </source>
</evidence>
<reference evidence="8" key="1">
    <citation type="submission" date="2021-02" db="EMBL/GenBank/DDBJ databases">
        <authorList>
            <person name="Nowell W R."/>
        </authorList>
    </citation>
    <scope>NUCLEOTIDE SEQUENCE</scope>
</reference>
<keyword evidence="5" id="KW-0732">Signal</keyword>
<feature type="domain" description="Antistasin-like" evidence="6">
    <location>
        <begin position="212"/>
        <end position="238"/>
    </location>
</feature>
<feature type="compositionally biased region" description="Polar residues" evidence="3">
    <location>
        <begin position="93"/>
        <end position="109"/>
    </location>
</feature>
<dbReference type="AlphaFoldDB" id="A0A817QAE5"/>
<dbReference type="PROSITE" id="PS51390">
    <property type="entry name" value="WAP"/>
    <property type="match status" value="1"/>
</dbReference>
<evidence type="ECO:0000313" key="9">
    <source>
        <dbReference type="EMBL" id="CAF3334238.1"/>
    </source>
</evidence>
<feature type="signal peptide" evidence="5">
    <location>
        <begin position="1"/>
        <end position="21"/>
    </location>
</feature>
<dbReference type="InterPro" id="IPR011061">
    <property type="entry name" value="Hirudin/antistatin"/>
</dbReference>